<dbReference type="EMBL" id="FOZX01000001">
    <property type="protein sequence ID" value="SFS42103.1"/>
    <property type="molecule type" value="Genomic_DNA"/>
</dbReference>
<evidence type="ECO:0008006" key="3">
    <source>
        <dbReference type="Google" id="ProtNLM"/>
    </source>
</evidence>
<proteinExistence type="predicted"/>
<dbReference type="Proteomes" id="UP000198852">
    <property type="component" value="Unassembled WGS sequence"/>
</dbReference>
<protein>
    <recommendedName>
        <fullName evidence="3">Zinc-finger</fullName>
    </recommendedName>
</protein>
<keyword evidence="2" id="KW-1185">Reference proteome</keyword>
<gene>
    <name evidence="1" type="ORF">SAMN05660874_00986</name>
</gene>
<dbReference type="AlphaFoldDB" id="A0A1I6PPF5"/>
<name>A0A1I6PPF5_9PSEU</name>
<sequence length="83" mass="9178">MVTSGHFWLPVAADGARARHAFRGRRWEGERVSEAVCGQTLPLAQPSEMDWITFKTCDECWRLLLVEAGISPEAVNAYVSEGG</sequence>
<organism evidence="1 2">
    <name type="scientific">Saccharopolyspora flava</name>
    <dbReference type="NCBI Taxonomy" id="95161"/>
    <lineage>
        <taxon>Bacteria</taxon>
        <taxon>Bacillati</taxon>
        <taxon>Actinomycetota</taxon>
        <taxon>Actinomycetes</taxon>
        <taxon>Pseudonocardiales</taxon>
        <taxon>Pseudonocardiaceae</taxon>
        <taxon>Saccharopolyspora</taxon>
    </lineage>
</organism>
<accession>A0A1I6PPF5</accession>
<reference evidence="2" key="1">
    <citation type="submission" date="2016-10" db="EMBL/GenBank/DDBJ databases">
        <authorList>
            <person name="Varghese N."/>
            <person name="Submissions S."/>
        </authorList>
    </citation>
    <scope>NUCLEOTIDE SEQUENCE [LARGE SCALE GENOMIC DNA]</scope>
    <source>
        <strain evidence="2">DSM 44771</strain>
    </source>
</reference>
<evidence type="ECO:0000313" key="2">
    <source>
        <dbReference type="Proteomes" id="UP000198852"/>
    </source>
</evidence>
<evidence type="ECO:0000313" key="1">
    <source>
        <dbReference type="EMBL" id="SFS42103.1"/>
    </source>
</evidence>